<evidence type="ECO:0000313" key="7">
    <source>
        <dbReference type="EMBL" id="EED96592.1"/>
    </source>
</evidence>
<dbReference type="PANTHER" id="PTHR24345:SF0">
    <property type="entry name" value="CELL CYCLE SERINE_THREONINE-PROTEIN KINASE CDC5_MSD2"/>
    <property type="match status" value="1"/>
</dbReference>
<name>B8BRS2_THAPS</name>
<keyword evidence="5" id="KW-0067">ATP-binding</keyword>
<evidence type="ECO:0000256" key="5">
    <source>
        <dbReference type="ARBA" id="ARBA00022840"/>
    </source>
</evidence>
<keyword evidence="1" id="KW-0723">Serine/threonine-protein kinase</keyword>
<keyword evidence="8" id="KW-1185">Reference proteome</keyword>
<dbReference type="Pfam" id="PF00069">
    <property type="entry name" value="Pkinase"/>
    <property type="match status" value="1"/>
</dbReference>
<dbReference type="AlphaFoldDB" id="B8BRS2"/>
<dbReference type="GO" id="GO:0005524">
    <property type="term" value="F:ATP binding"/>
    <property type="evidence" value="ECO:0007669"/>
    <property type="project" value="UniProtKB-KW"/>
</dbReference>
<protein>
    <recommendedName>
        <fullName evidence="6">Protein kinase domain-containing protein</fullName>
    </recommendedName>
</protein>
<evidence type="ECO:0000256" key="3">
    <source>
        <dbReference type="ARBA" id="ARBA00022741"/>
    </source>
</evidence>
<gene>
    <name evidence="7" type="ORF">THAPSDRAFT_19048</name>
</gene>
<evidence type="ECO:0000256" key="1">
    <source>
        <dbReference type="ARBA" id="ARBA00022527"/>
    </source>
</evidence>
<evidence type="ECO:0000256" key="2">
    <source>
        <dbReference type="ARBA" id="ARBA00022679"/>
    </source>
</evidence>
<dbReference type="SUPFAM" id="SSF56112">
    <property type="entry name" value="Protein kinase-like (PK-like)"/>
    <property type="match status" value="1"/>
</dbReference>
<dbReference type="GO" id="GO:0005634">
    <property type="term" value="C:nucleus"/>
    <property type="evidence" value="ECO:0000318"/>
    <property type="project" value="GO_Central"/>
</dbReference>
<evidence type="ECO:0000313" key="8">
    <source>
        <dbReference type="Proteomes" id="UP000001449"/>
    </source>
</evidence>
<reference evidence="7 8" key="1">
    <citation type="journal article" date="2004" name="Science">
        <title>The genome of the diatom Thalassiosira pseudonana: ecology, evolution, and metabolism.</title>
        <authorList>
            <person name="Armbrust E.V."/>
            <person name="Berges J.A."/>
            <person name="Bowler C."/>
            <person name="Green B.R."/>
            <person name="Martinez D."/>
            <person name="Putnam N.H."/>
            <person name="Zhou S."/>
            <person name="Allen A.E."/>
            <person name="Apt K.E."/>
            <person name="Bechner M."/>
            <person name="Brzezinski M.A."/>
            <person name="Chaal B.K."/>
            <person name="Chiovitti A."/>
            <person name="Davis A.K."/>
            <person name="Demarest M.S."/>
            <person name="Detter J.C."/>
            <person name="Glavina T."/>
            <person name="Goodstein D."/>
            <person name="Hadi M.Z."/>
            <person name="Hellsten U."/>
            <person name="Hildebrand M."/>
            <person name="Jenkins B.D."/>
            <person name="Jurka J."/>
            <person name="Kapitonov V.V."/>
            <person name="Kroger N."/>
            <person name="Lau W.W."/>
            <person name="Lane T.W."/>
            <person name="Larimer F.W."/>
            <person name="Lippmeier J.C."/>
            <person name="Lucas S."/>
            <person name="Medina M."/>
            <person name="Montsant A."/>
            <person name="Obornik M."/>
            <person name="Parker M.S."/>
            <person name="Palenik B."/>
            <person name="Pazour G.J."/>
            <person name="Richardson P.M."/>
            <person name="Rynearson T.A."/>
            <person name="Saito M.A."/>
            <person name="Schwartz D.C."/>
            <person name="Thamatrakoln K."/>
            <person name="Valentin K."/>
            <person name="Vardi A."/>
            <person name="Wilkerson F.P."/>
            <person name="Rokhsar D.S."/>
        </authorList>
    </citation>
    <scope>NUCLEOTIDE SEQUENCE [LARGE SCALE GENOMIC DNA]</scope>
    <source>
        <strain evidence="7 8">CCMP1335</strain>
    </source>
</reference>
<dbReference type="GO" id="GO:0009931">
    <property type="term" value="F:calcium-dependent protein serine/threonine kinase activity"/>
    <property type="evidence" value="ECO:0000318"/>
    <property type="project" value="GO_Central"/>
</dbReference>
<dbReference type="PROSITE" id="PS50011">
    <property type="entry name" value="PROTEIN_KINASE_DOM"/>
    <property type="match status" value="1"/>
</dbReference>
<dbReference type="GO" id="GO:0005516">
    <property type="term" value="F:calmodulin binding"/>
    <property type="evidence" value="ECO:0000318"/>
    <property type="project" value="GO_Central"/>
</dbReference>
<dbReference type="eggNOG" id="KOG0583">
    <property type="taxonomic scope" value="Eukaryota"/>
</dbReference>
<dbReference type="InterPro" id="IPR008266">
    <property type="entry name" value="Tyr_kinase_AS"/>
</dbReference>
<dbReference type="InterPro" id="IPR011009">
    <property type="entry name" value="Kinase-like_dom_sf"/>
</dbReference>
<dbReference type="InterPro" id="IPR000719">
    <property type="entry name" value="Prot_kinase_dom"/>
</dbReference>
<accession>B8BRS2</accession>
<dbReference type="HOGENOM" id="CLU_000288_63_0_1"/>
<dbReference type="Proteomes" id="UP000001449">
    <property type="component" value="Chromosome 1"/>
</dbReference>
<keyword evidence="3" id="KW-0547">Nucleotide-binding</keyword>
<feature type="domain" description="Protein kinase" evidence="6">
    <location>
        <begin position="1"/>
        <end position="187"/>
    </location>
</feature>
<dbReference type="GeneID" id="7445509"/>
<dbReference type="EMBL" id="CM000638">
    <property type="protein sequence ID" value="EED96592.1"/>
    <property type="molecule type" value="Genomic_DNA"/>
</dbReference>
<dbReference type="PROSITE" id="PS00109">
    <property type="entry name" value="PROTEIN_KINASE_TYR"/>
    <property type="match status" value="1"/>
</dbReference>
<dbReference type="Gene3D" id="1.10.510.10">
    <property type="entry name" value="Transferase(Phosphotransferase) domain 1"/>
    <property type="match status" value="1"/>
</dbReference>
<dbReference type="GO" id="GO:0004683">
    <property type="term" value="F:calcium/calmodulin-dependent protein kinase activity"/>
    <property type="evidence" value="ECO:0000318"/>
    <property type="project" value="GO_Central"/>
</dbReference>
<feature type="non-terminal residue" evidence="7">
    <location>
        <position position="1"/>
    </location>
</feature>
<dbReference type="GO" id="GO:0005737">
    <property type="term" value="C:cytoplasm"/>
    <property type="evidence" value="ECO:0000318"/>
    <property type="project" value="GO_Central"/>
</dbReference>
<dbReference type="SMART" id="SM00220">
    <property type="entry name" value="S_TKc"/>
    <property type="match status" value="1"/>
</dbReference>
<keyword evidence="2" id="KW-0808">Transferase</keyword>
<proteinExistence type="predicted"/>
<feature type="non-terminal residue" evidence="7">
    <location>
        <position position="187"/>
    </location>
</feature>
<evidence type="ECO:0000259" key="6">
    <source>
        <dbReference type="PROSITE" id="PS50011"/>
    </source>
</evidence>
<reference evidence="7 8" key="2">
    <citation type="journal article" date="2008" name="Nature">
        <title>The Phaeodactylum genome reveals the evolutionary history of diatom genomes.</title>
        <authorList>
            <person name="Bowler C."/>
            <person name="Allen A.E."/>
            <person name="Badger J.H."/>
            <person name="Grimwood J."/>
            <person name="Jabbari K."/>
            <person name="Kuo A."/>
            <person name="Maheswari U."/>
            <person name="Martens C."/>
            <person name="Maumus F."/>
            <person name="Otillar R.P."/>
            <person name="Rayko E."/>
            <person name="Salamov A."/>
            <person name="Vandepoele K."/>
            <person name="Beszteri B."/>
            <person name="Gruber A."/>
            <person name="Heijde M."/>
            <person name="Katinka M."/>
            <person name="Mock T."/>
            <person name="Valentin K."/>
            <person name="Verret F."/>
            <person name="Berges J.A."/>
            <person name="Brownlee C."/>
            <person name="Cadoret J.P."/>
            <person name="Chiovitti A."/>
            <person name="Choi C.J."/>
            <person name="Coesel S."/>
            <person name="De Martino A."/>
            <person name="Detter J.C."/>
            <person name="Durkin C."/>
            <person name="Falciatore A."/>
            <person name="Fournet J."/>
            <person name="Haruta M."/>
            <person name="Huysman M.J."/>
            <person name="Jenkins B.D."/>
            <person name="Jiroutova K."/>
            <person name="Jorgensen R.E."/>
            <person name="Joubert Y."/>
            <person name="Kaplan A."/>
            <person name="Kroger N."/>
            <person name="Kroth P.G."/>
            <person name="La Roche J."/>
            <person name="Lindquist E."/>
            <person name="Lommer M."/>
            <person name="Martin-Jezequel V."/>
            <person name="Lopez P.J."/>
            <person name="Lucas S."/>
            <person name="Mangogna M."/>
            <person name="McGinnis K."/>
            <person name="Medlin L.K."/>
            <person name="Montsant A."/>
            <person name="Oudot-Le Secq M.P."/>
            <person name="Napoli C."/>
            <person name="Obornik M."/>
            <person name="Parker M.S."/>
            <person name="Petit J.L."/>
            <person name="Porcel B.M."/>
            <person name="Poulsen N."/>
            <person name="Robison M."/>
            <person name="Rychlewski L."/>
            <person name="Rynearson T.A."/>
            <person name="Schmutz J."/>
            <person name="Shapiro H."/>
            <person name="Siaut M."/>
            <person name="Stanley M."/>
            <person name="Sussman M.R."/>
            <person name="Taylor A.R."/>
            <person name="Vardi A."/>
            <person name="von Dassow P."/>
            <person name="Vyverman W."/>
            <person name="Willis A."/>
            <person name="Wyrwicz L.S."/>
            <person name="Rokhsar D.S."/>
            <person name="Weissenbach J."/>
            <person name="Armbrust E.V."/>
            <person name="Green B.R."/>
            <person name="Van de Peer Y."/>
            <person name="Grigoriev I.V."/>
        </authorList>
    </citation>
    <scope>NUCLEOTIDE SEQUENCE [LARGE SCALE GENOMIC DNA]</scope>
    <source>
        <strain evidence="7 8">CCMP1335</strain>
    </source>
</reference>
<keyword evidence="4" id="KW-0418">Kinase</keyword>
<dbReference type="RefSeq" id="XP_002286951.1">
    <property type="nucleotide sequence ID" value="XM_002286915.1"/>
</dbReference>
<dbReference type="GO" id="GO:0035556">
    <property type="term" value="P:intracellular signal transduction"/>
    <property type="evidence" value="ECO:0000318"/>
    <property type="project" value="GO_Central"/>
</dbReference>
<evidence type="ECO:0000256" key="4">
    <source>
        <dbReference type="ARBA" id="ARBA00022777"/>
    </source>
</evidence>
<sequence>ETHLFCIYPYIPGGDLYGRLLDEMRRSPNHRIDESQARAWFRQILAALIHLQKKGVCHRDLCMDNMMVDERDNIRIIDLGLCLRVPYADPNNRNLVTDWEYMSPEVAMRHDVFDGFAIDLWAVGIVLFEFLVGKKPFAMPDVVDQNFQTISINGDLKELLRLKQIPVDNEAIDLLQNMLWCDPSKRL</sequence>
<dbReference type="PANTHER" id="PTHR24345">
    <property type="entry name" value="SERINE/THREONINE-PROTEIN KINASE PLK"/>
    <property type="match status" value="1"/>
</dbReference>
<dbReference type="PaxDb" id="35128-Thaps19048"/>
<dbReference type="InParanoid" id="B8BRS2"/>
<dbReference type="KEGG" id="tps:THAPSDRAFT_19048"/>
<organism evidence="7 8">
    <name type="scientific">Thalassiosira pseudonana</name>
    <name type="common">Marine diatom</name>
    <name type="synonym">Cyclotella nana</name>
    <dbReference type="NCBI Taxonomy" id="35128"/>
    <lineage>
        <taxon>Eukaryota</taxon>
        <taxon>Sar</taxon>
        <taxon>Stramenopiles</taxon>
        <taxon>Ochrophyta</taxon>
        <taxon>Bacillariophyta</taxon>
        <taxon>Coscinodiscophyceae</taxon>
        <taxon>Thalassiosirophycidae</taxon>
        <taxon>Thalassiosirales</taxon>
        <taxon>Thalassiosiraceae</taxon>
        <taxon>Thalassiosira</taxon>
    </lineage>
</organism>